<reference evidence="2 3" key="1">
    <citation type="submission" date="2022-01" db="EMBL/GenBank/DDBJ databases">
        <title>Collection of gut derived symbiotic bacterial strains cultured from healthy donors.</title>
        <authorList>
            <person name="Lin H."/>
            <person name="Kohout C."/>
            <person name="Waligurski E."/>
            <person name="Pamer E.G."/>
        </authorList>
    </citation>
    <scope>NUCLEOTIDE SEQUENCE [LARGE SCALE GENOMIC DNA]</scope>
    <source>
        <strain evidence="2 3">DFI.7.58</strain>
    </source>
</reference>
<feature type="transmembrane region" description="Helical" evidence="1">
    <location>
        <begin position="118"/>
        <end position="139"/>
    </location>
</feature>
<keyword evidence="1" id="KW-0472">Membrane</keyword>
<feature type="transmembrane region" description="Helical" evidence="1">
    <location>
        <begin position="362"/>
        <end position="389"/>
    </location>
</feature>
<feature type="transmembrane region" description="Helical" evidence="1">
    <location>
        <begin position="474"/>
        <end position="499"/>
    </location>
</feature>
<feature type="transmembrane region" description="Helical" evidence="1">
    <location>
        <begin position="409"/>
        <end position="434"/>
    </location>
</feature>
<feature type="transmembrane region" description="Helical" evidence="1">
    <location>
        <begin position="239"/>
        <end position="258"/>
    </location>
</feature>
<evidence type="ECO:0000313" key="3">
    <source>
        <dbReference type="Proteomes" id="UP001298681"/>
    </source>
</evidence>
<proteinExistence type="predicted"/>
<sequence>MSTIFYMLRKEWKNRLLALFRHPGKLVVYILLVVLLVNSVISTALTPQADLGGFLDLRILHGAYLGILLLFTVPILLNALQKGTTFFGMSDVNLLFVSPISPKKILAYGLMKQMGRTLLMMFFFLFYGAMMAQTFGIVWTDTLALVVGAAVTLFSVQVLSLLLYNFTNGNPARVRTAKAILYVYLAAIAGIILLEFTEGGSNMEALLAAVSSPKLEYLPLLGWIKGACFAFIAGNLAQAGLFAGLTVLAVAACVLVFVRGNVDYFEDVLQSTETAQEQRDALKKAADSGMMTTNNGKKRKYKVRTTGIRRGWGANTFFYKHLCEARRRSRIPFVDSNTIILVLVNLGMAFLLSNIWSEEGDVMPAGLMMIIGAAFSCYILFFLNATGAWMQELMKPYIYLVPASGFTKLVWAAMSTMLKPVVDGVIVFAILGIYAQANPLTVLLCILVYASMGVLYIAGSVLSDRILGTVANKGLIMILYMLILLLLVLPGVGISLVLLLTMGDFLPAIVIGMPVVLWNLAVSAGVFALCRNNLENVELTNSL</sequence>
<dbReference type="Proteomes" id="UP001298681">
    <property type="component" value="Unassembled WGS sequence"/>
</dbReference>
<protein>
    <submittedName>
        <fullName evidence="2">ABC exporter domain-containing protein</fullName>
    </submittedName>
</protein>
<keyword evidence="1" id="KW-0812">Transmembrane</keyword>
<evidence type="ECO:0000313" key="2">
    <source>
        <dbReference type="EMBL" id="MCG4611956.1"/>
    </source>
</evidence>
<dbReference type="RefSeq" id="WP_237967211.1">
    <property type="nucleotide sequence ID" value="NZ_JAKNHQ010000032.1"/>
</dbReference>
<feature type="transmembrane region" description="Helical" evidence="1">
    <location>
        <begin position="58"/>
        <end position="80"/>
    </location>
</feature>
<evidence type="ECO:0000256" key="1">
    <source>
        <dbReference type="SAM" id="Phobius"/>
    </source>
</evidence>
<feature type="transmembrane region" description="Helical" evidence="1">
    <location>
        <begin position="179"/>
        <end position="197"/>
    </location>
</feature>
<dbReference type="Pfam" id="PF16962">
    <property type="entry name" value="ABC_export"/>
    <property type="match status" value="1"/>
</dbReference>
<keyword evidence="1" id="KW-1133">Transmembrane helix</keyword>
<feature type="transmembrane region" description="Helical" evidence="1">
    <location>
        <begin position="145"/>
        <end position="167"/>
    </location>
</feature>
<accession>A0ABS9MMK0</accession>
<feature type="transmembrane region" description="Helical" evidence="1">
    <location>
        <begin position="440"/>
        <end position="462"/>
    </location>
</feature>
<feature type="transmembrane region" description="Helical" evidence="1">
    <location>
        <begin position="505"/>
        <end position="530"/>
    </location>
</feature>
<dbReference type="InterPro" id="IPR031584">
    <property type="entry name" value="Put_ABC_export"/>
</dbReference>
<name>A0ABS9MMK0_9FIRM</name>
<organism evidence="2 3">
    <name type="scientific">Anaeromassilibacillus senegalensis</name>
    <dbReference type="NCBI Taxonomy" id="1673717"/>
    <lineage>
        <taxon>Bacteria</taxon>
        <taxon>Bacillati</taxon>
        <taxon>Bacillota</taxon>
        <taxon>Clostridia</taxon>
        <taxon>Eubacteriales</taxon>
        <taxon>Acutalibacteraceae</taxon>
        <taxon>Anaeromassilibacillus</taxon>
    </lineage>
</organism>
<keyword evidence="3" id="KW-1185">Reference proteome</keyword>
<dbReference type="EMBL" id="JAKNHQ010000032">
    <property type="protein sequence ID" value="MCG4611956.1"/>
    <property type="molecule type" value="Genomic_DNA"/>
</dbReference>
<feature type="transmembrane region" description="Helical" evidence="1">
    <location>
        <begin position="336"/>
        <end position="356"/>
    </location>
</feature>
<comment type="caution">
    <text evidence="2">The sequence shown here is derived from an EMBL/GenBank/DDBJ whole genome shotgun (WGS) entry which is preliminary data.</text>
</comment>
<gene>
    <name evidence="2" type="ORF">L0P57_13595</name>
</gene>